<dbReference type="Gene3D" id="3.40.50.1820">
    <property type="entry name" value="alpha/beta hydrolase"/>
    <property type="match status" value="1"/>
</dbReference>
<dbReference type="Pfam" id="PF01738">
    <property type="entry name" value="DLH"/>
    <property type="match status" value="1"/>
</dbReference>
<dbReference type="PANTHER" id="PTHR17630:SF44">
    <property type="entry name" value="PROTEIN AIM2"/>
    <property type="match status" value="1"/>
</dbReference>
<keyword evidence="3" id="KW-1185">Reference proteome</keyword>
<dbReference type="AlphaFoldDB" id="A0A0P9IV97"/>
<evidence type="ECO:0000259" key="1">
    <source>
        <dbReference type="Pfam" id="PF01738"/>
    </source>
</evidence>
<sequence length="287" mass="31203">MSMTTHVHDDPCPACLEGHRLEGDPKGSMEKLNGLGYYFAKSNGEHTDKAIVLGTDLFGLGLPNAKLMADWFAGKSGLDVLVPDVFEGDYINASRIQPQIDLMDEPTKGRSFLLRLKYQANALWAFSYGIGPAYLFRHSAAHTLSLAEKFCLDLRKDAGYTRIGFVGYCWGGAHAVHLAGSSHVPKPVDVVVAFHPAPINAKDFKPVTVPFMLSLAGEDAFLDPIKPAVLSTLSALAVERGTPIKTWDDALGTVHGYGARPDLAKPLVKEAFALGLERTAAWFREHL</sequence>
<dbReference type="GeneID" id="28977930"/>
<proteinExistence type="predicted"/>
<dbReference type="InterPro" id="IPR002925">
    <property type="entry name" value="Dienelactn_hydro"/>
</dbReference>
<dbReference type="GO" id="GO:0016787">
    <property type="term" value="F:hydrolase activity"/>
    <property type="evidence" value="ECO:0007669"/>
    <property type="project" value="InterPro"/>
</dbReference>
<protein>
    <recommendedName>
        <fullName evidence="1">Dienelactone hydrolase domain-containing protein</fullName>
    </recommendedName>
</protein>
<organism evidence="2 3">
    <name type="scientific">Rhodotorula graminis (strain WP1)</name>
    <dbReference type="NCBI Taxonomy" id="578459"/>
    <lineage>
        <taxon>Eukaryota</taxon>
        <taxon>Fungi</taxon>
        <taxon>Dikarya</taxon>
        <taxon>Basidiomycota</taxon>
        <taxon>Pucciniomycotina</taxon>
        <taxon>Microbotryomycetes</taxon>
        <taxon>Sporidiobolales</taxon>
        <taxon>Sporidiobolaceae</taxon>
        <taxon>Rhodotorula</taxon>
    </lineage>
</organism>
<dbReference type="InterPro" id="IPR029058">
    <property type="entry name" value="AB_hydrolase_fold"/>
</dbReference>
<reference evidence="2 3" key="1">
    <citation type="journal article" date="2015" name="Front. Microbiol.">
        <title>Genome sequence of the plant growth promoting endophytic yeast Rhodotorula graminis WP1.</title>
        <authorList>
            <person name="Firrincieli A."/>
            <person name="Otillar R."/>
            <person name="Salamov A."/>
            <person name="Schmutz J."/>
            <person name="Khan Z."/>
            <person name="Redman R.S."/>
            <person name="Fleck N.D."/>
            <person name="Lindquist E."/>
            <person name="Grigoriev I.V."/>
            <person name="Doty S.L."/>
        </authorList>
    </citation>
    <scope>NUCLEOTIDE SEQUENCE [LARGE SCALE GENOMIC DNA]</scope>
    <source>
        <strain evidence="2 3">WP1</strain>
    </source>
</reference>
<evidence type="ECO:0000313" key="2">
    <source>
        <dbReference type="EMBL" id="KPV73548.1"/>
    </source>
</evidence>
<gene>
    <name evidence="2" type="ORF">RHOBADRAFT_54758</name>
</gene>
<dbReference type="SUPFAM" id="SSF53474">
    <property type="entry name" value="alpha/beta-Hydrolases"/>
    <property type="match status" value="1"/>
</dbReference>
<feature type="domain" description="Dienelactone hydrolase" evidence="1">
    <location>
        <begin position="159"/>
        <end position="286"/>
    </location>
</feature>
<dbReference type="Proteomes" id="UP000053890">
    <property type="component" value="Unassembled WGS sequence"/>
</dbReference>
<dbReference type="PANTHER" id="PTHR17630">
    <property type="entry name" value="DIENELACTONE HYDROLASE"/>
    <property type="match status" value="1"/>
</dbReference>
<dbReference type="RefSeq" id="XP_018269597.1">
    <property type="nucleotide sequence ID" value="XM_018417482.1"/>
</dbReference>
<evidence type="ECO:0000313" key="3">
    <source>
        <dbReference type="Proteomes" id="UP000053890"/>
    </source>
</evidence>
<dbReference type="STRING" id="578459.A0A0P9IV97"/>
<accession>A0A0P9IV97</accession>
<dbReference type="OMA" id="YSARCMA"/>
<dbReference type="EMBL" id="KQ474082">
    <property type="protein sequence ID" value="KPV73548.1"/>
    <property type="molecule type" value="Genomic_DNA"/>
</dbReference>
<dbReference type="OrthoDB" id="17560at2759"/>
<name>A0A0P9IV97_RHOGW</name>